<dbReference type="EMBL" id="BKCJ010010515">
    <property type="protein sequence ID" value="GEU91923.1"/>
    <property type="molecule type" value="Genomic_DNA"/>
</dbReference>
<dbReference type="AlphaFoldDB" id="A0A6L2P0F8"/>
<gene>
    <name evidence="1" type="ORF">Tci_063901</name>
</gene>
<protein>
    <submittedName>
        <fullName evidence="1">Transposase (Putative), gypsy type</fullName>
    </submittedName>
</protein>
<organism evidence="1">
    <name type="scientific">Tanacetum cinerariifolium</name>
    <name type="common">Dalmatian daisy</name>
    <name type="synonym">Chrysanthemum cinerariifolium</name>
    <dbReference type="NCBI Taxonomy" id="118510"/>
    <lineage>
        <taxon>Eukaryota</taxon>
        <taxon>Viridiplantae</taxon>
        <taxon>Streptophyta</taxon>
        <taxon>Embryophyta</taxon>
        <taxon>Tracheophyta</taxon>
        <taxon>Spermatophyta</taxon>
        <taxon>Magnoliopsida</taxon>
        <taxon>eudicotyledons</taxon>
        <taxon>Gunneridae</taxon>
        <taxon>Pentapetalae</taxon>
        <taxon>asterids</taxon>
        <taxon>campanulids</taxon>
        <taxon>Asterales</taxon>
        <taxon>Asteraceae</taxon>
        <taxon>Asteroideae</taxon>
        <taxon>Anthemideae</taxon>
        <taxon>Anthemidinae</taxon>
        <taxon>Tanacetum</taxon>
    </lineage>
</organism>
<evidence type="ECO:0000313" key="1">
    <source>
        <dbReference type="EMBL" id="GEU91923.1"/>
    </source>
</evidence>
<proteinExistence type="predicted"/>
<accession>A0A6L2P0F8</accession>
<comment type="caution">
    <text evidence="1">The sequence shown here is derived from an EMBL/GenBank/DDBJ whole genome shotgun (WGS) entry which is preliminary data.</text>
</comment>
<sequence>MHERPAGKIRLYTRFFDFANFRLPLSTFFVDVLRHFRINISQLSMIGAAKKWISLLLSIPRILPSELEASVDRLFDYGDSGNQTEEGSFAEGEQGANIQPVVEAIDTFVENLALVDPRRFVISPDSSHHSGTNVTEVEVDSLIRSFVSIMTTATTTTSTVDPTLVTKEKLAEPSPFGAGSSLAGGTDPTTGVYVSQWSMTNGSRLDDSRVYREMVDKFAPLKFFASARGMEHDQLFTEFNVRAACQMSLSAKVRMRAEYNVKEKRMLKSVVERQDELLKTDALRERNVILEKEQNALDVNVTELETSAAGKEHELTKLNALITSVKS</sequence>
<reference evidence="1" key="1">
    <citation type="journal article" date="2019" name="Sci. Rep.">
        <title>Draft genome of Tanacetum cinerariifolium, the natural source of mosquito coil.</title>
        <authorList>
            <person name="Yamashiro T."/>
            <person name="Shiraishi A."/>
            <person name="Satake H."/>
            <person name="Nakayama K."/>
        </authorList>
    </citation>
    <scope>NUCLEOTIDE SEQUENCE</scope>
</reference>
<name>A0A6L2P0F8_TANCI</name>